<dbReference type="KEGG" id="ehn:H9Q80_13750"/>
<keyword evidence="8" id="KW-1185">Reference proteome</keyword>
<dbReference type="AlphaFoldDB" id="A0A7G9GKI4"/>
<protein>
    <submittedName>
        <fullName evidence="7">D-2-hydroxyacid dehydrogenase</fullName>
    </submittedName>
</protein>
<evidence type="ECO:0000259" key="5">
    <source>
        <dbReference type="Pfam" id="PF00389"/>
    </source>
</evidence>
<reference evidence="7 8" key="1">
    <citation type="submission" date="2020-08" db="EMBL/GenBank/DDBJ databases">
        <authorList>
            <person name="Liu C."/>
            <person name="Sun Q."/>
        </authorList>
    </citation>
    <scope>NUCLEOTIDE SEQUENCE [LARGE SCALE GENOMIC DNA]</scope>
    <source>
        <strain evidence="7 8">NSJ-61</strain>
    </source>
</reference>
<evidence type="ECO:0000256" key="3">
    <source>
        <dbReference type="ARBA" id="ARBA00023027"/>
    </source>
</evidence>
<dbReference type="GO" id="GO:0051287">
    <property type="term" value="F:NAD binding"/>
    <property type="evidence" value="ECO:0007669"/>
    <property type="project" value="InterPro"/>
</dbReference>
<feature type="domain" description="D-isomer specific 2-hydroxyacid dehydrogenase NAD-binding" evidence="6">
    <location>
        <begin position="108"/>
        <end position="283"/>
    </location>
</feature>
<dbReference type="PANTHER" id="PTHR43761:SF1">
    <property type="entry name" value="D-ISOMER SPECIFIC 2-HYDROXYACID DEHYDROGENASE CATALYTIC DOMAIN-CONTAINING PROTEIN-RELATED"/>
    <property type="match status" value="1"/>
</dbReference>
<evidence type="ECO:0000259" key="6">
    <source>
        <dbReference type="Pfam" id="PF02826"/>
    </source>
</evidence>
<evidence type="ECO:0000256" key="1">
    <source>
        <dbReference type="ARBA" id="ARBA00005854"/>
    </source>
</evidence>
<dbReference type="SUPFAM" id="SSF51735">
    <property type="entry name" value="NAD(P)-binding Rossmann-fold domains"/>
    <property type="match status" value="1"/>
</dbReference>
<name>A0A7G9GKI4_9FIRM</name>
<gene>
    <name evidence="7" type="ORF">H9Q80_13750</name>
</gene>
<dbReference type="InterPro" id="IPR029752">
    <property type="entry name" value="D-isomer_DH_CS1"/>
</dbReference>
<dbReference type="Gene3D" id="3.40.50.720">
    <property type="entry name" value="NAD(P)-binding Rossmann-like Domain"/>
    <property type="match status" value="2"/>
</dbReference>
<accession>A0A7G9GKI4</accession>
<dbReference type="PANTHER" id="PTHR43761">
    <property type="entry name" value="D-ISOMER SPECIFIC 2-HYDROXYACID DEHYDROGENASE FAMILY PROTEIN (AFU_ORTHOLOGUE AFUA_1G13630)"/>
    <property type="match status" value="1"/>
</dbReference>
<keyword evidence="2 4" id="KW-0560">Oxidoreductase</keyword>
<comment type="similarity">
    <text evidence="1 4">Belongs to the D-isomer specific 2-hydroxyacid dehydrogenase family.</text>
</comment>
<dbReference type="Pfam" id="PF00389">
    <property type="entry name" value="2-Hacid_dh"/>
    <property type="match status" value="1"/>
</dbReference>
<dbReference type="RefSeq" id="WP_117451775.1">
    <property type="nucleotide sequence ID" value="NZ_CP060636.1"/>
</dbReference>
<dbReference type="GO" id="GO:0016616">
    <property type="term" value="F:oxidoreductase activity, acting on the CH-OH group of donors, NAD or NADP as acceptor"/>
    <property type="evidence" value="ECO:0007669"/>
    <property type="project" value="InterPro"/>
</dbReference>
<dbReference type="InterPro" id="IPR006140">
    <property type="entry name" value="D-isomer_DH_NAD-bd"/>
</dbReference>
<dbReference type="InterPro" id="IPR029753">
    <property type="entry name" value="D-isomer_DH_CS"/>
</dbReference>
<organism evidence="7 8">
    <name type="scientific">[Eubacterium] hominis</name>
    <dbReference type="NCBI Taxonomy" id="2764325"/>
    <lineage>
        <taxon>Bacteria</taxon>
        <taxon>Bacillati</taxon>
        <taxon>Bacillota</taxon>
        <taxon>Erysipelotrichia</taxon>
        <taxon>Erysipelotrichales</taxon>
        <taxon>Erysipelotrichaceae</taxon>
        <taxon>Amedibacillus</taxon>
    </lineage>
</organism>
<evidence type="ECO:0000256" key="2">
    <source>
        <dbReference type="ARBA" id="ARBA00023002"/>
    </source>
</evidence>
<dbReference type="EMBL" id="CP060636">
    <property type="protein sequence ID" value="QNM11316.1"/>
    <property type="molecule type" value="Genomic_DNA"/>
</dbReference>
<evidence type="ECO:0000313" key="8">
    <source>
        <dbReference type="Proteomes" id="UP000515856"/>
    </source>
</evidence>
<proteinExistence type="inferred from homology"/>
<evidence type="ECO:0000256" key="4">
    <source>
        <dbReference type="RuleBase" id="RU003719"/>
    </source>
</evidence>
<sequence length="319" mass="36233">MKVVCVNIDKIDYDGKLDRSCIPGEVTFYSDSSKTEFMERVKQADIIVTKEYVVSEDMIMQLPDRVKMICEAGTGYNNIDLEACRKRNIMVCNTPAYSTKRVAHTAIMLILMLASSMPKQLHMIHKKDHRNFTQHMMVEHMEVNDKILGIIGEGNIGKEVIKIAQALDMKILVYTRTPKKDHDGICYVSLEELLKQADFVSLHCPLTPDTKHIINKETLSLMKSTAFLINTSRGALIDEEALLHALQNKKIAGAGLDVQEVEPPREDHPFYEMDQVILTPHMGWRGLETRQRLLQLVSNTLNAYIEGHPINVIVNTNNM</sequence>
<dbReference type="InterPro" id="IPR006139">
    <property type="entry name" value="D-isomer_2_OHA_DH_cat_dom"/>
</dbReference>
<dbReference type="InterPro" id="IPR036291">
    <property type="entry name" value="NAD(P)-bd_dom_sf"/>
</dbReference>
<dbReference type="Proteomes" id="UP000515856">
    <property type="component" value="Chromosome"/>
</dbReference>
<dbReference type="SUPFAM" id="SSF52283">
    <property type="entry name" value="Formate/glycerate dehydrogenase catalytic domain-like"/>
    <property type="match status" value="1"/>
</dbReference>
<feature type="domain" description="D-isomer specific 2-hydroxyacid dehydrogenase catalytic" evidence="5">
    <location>
        <begin position="25"/>
        <end position="315"/>
    </location>
</feature>
<evidence type="ECO:0000313" key="7">
    <source>
        <dbReference type="EMBL" id="QNM11316.1"/>
    </source>
</evidence>
<dbReference type="PROSITE" id="PS00671">
    <property type="entry name" value="D_2_HYDROXYACID_DH_3"/>
    <property type="match status" value="1"/>
</dbReference>
<dbReference type="PROSITE" id="PS00670">
    <property type="entry name" value="D_2_HYDROXYACID_DH_2"/>
    <property type="match status" value="1"/>
</dbReference>
<dbReference type="PROSITE" id="PS00065">
    <property type="entry name" value="D_2_HYDROXYACID_DH_1"/>
    <property type="match status" value="1"/>
</dbReference>
<dbReference type="InterPro" id="IPR050418">
    <property type="entry name" value="D-iso_2-hydroxyacid_DH_PdxB"/>
</dbReference>
<keyword evidence="3" id="KW-0520">NAD</keyword>
<dbReference type="FunFam" id="3.40.50.720:FF:000203">
    <property type="entry name" value="D-3-phosphoglycerate dehydrogenase (SerA)"/>
    <property type="match status" value="1"/>
</dbReference>
<dbReference type="Pfam" id="PF02826">
    <property type="entry name" value="2-Hacid_dh_C"/>
    <property type="match status" value="1"/>
</dbReference>